<evidence type="ECO:0000256" key="15">
    <source>
        <dbReference type="ARBA" id="ARBA00023158"/>
    </source>
</evidence>
<keyword evidence="11" id="KW-0347">Helicase</keyword>
<dbReference type="InterPro" id="IPR003100">
    <property type="entry name" value="PAZ_dom"/>
</dbReference>
<dbReference type="InterPro" id="IPR038248">
    <property type="entry name" value="Dicer_dimer_sf"/>
</dbReference>
<dbReference type="Pfam" id="PF02170">
    <property type="entry name" value="PAZ"/>
    <property type="match status" value="1"/>
</dbReference>
<feature type="domain" description="RNase III" evidence="22">
    <location>
        <begin position="1175"/>
        <end position="1294"/>
    </location>
</feature>
<keyword evidence="12" id="KW-0067">ATP-binding</keyword>
<dbReference type="CDD" id="cd18034">
    <property type="entry name" value="DEXHc_dicer"/>
    <property type="match status" value="1"/>
</dbReference>
<dbReference type="SMART" id="SM00535">
    <property type="entry name" value="RIBOc"/>
    <property type="match status" value="2"/>
</dbReference>
<evidence type="ECO:0000256" key="3">
    <source>
        <dbReference type="ARBA" id="ARBA00004123"/>
    </source>
</evidence>
<dbReference type="GO" id="GO:0005737">
    <property type="term" value="C:cytoplasm"/>
    <property type="evidence" value="ECO:0007669"/>
    <property type="project" value="TreeGrafter"/>
</dbReference>
<evidence type="ECO:0000256" key="13">
    <source>
        <dbReference type="ARBA" id="ARBA00022842"/>
    </source>
</evidence>
<evidence type="ECO:0000256" key="6">
    <source>
        <dbReference type="ARBA" id="ARBA00022723"/>
    </source>
</evidence>
<gene>
    <name evidence="27" type="ORF">M6B38_289755</name>
</gene>
<evidence type="ECO:0000259" key="23">
    <source>
        <dbReference type="PROSITE" id="PS50821"/>
    </source>
</evidence>
<dbReference type="InterPro" id="IPR014001">
    <property type="entry name" value="Helicase_ATP-bd"/>
</dbReference>
<dbReference type="InterPro" id="IPR036085">
    <property type="entry name" value="PAZ_dom_sf"/>
</dbReference>
<dbReference type="SMART" id="SM00490">
    <property type="entry name" value="HELICc"/>
    <property type="match status" value="1"/>
</dbReference>
<feature type="domain" description="Helicase C-terminal" evidence="25">
    <location>
        <begin position="388"/>
        <end position="573"/>
    </location>
</feature>
<keyword evidence="9" id="KW-0255">Endonuclease</keyword>
<dbReference type="EMBL" id="JANAVB010006389">
    <property type="protein sequence ID" value="KAJ6845318.1"/>
    <property type="molecule type" value="Genomic_DNA"/>
</dbReference>
<comment type="subunit">
    <text evidence="4">May interact with ARGONAUTE1 or PINHEAD through their common PAZ domains.</text>
</comment>
<dbReference type="Proteomes" id="UP001140949">
    <property type="component" value="Unassembled WGS sequence"/>
</dbReference>
<dbReference type="GO" id="GO:0004525">
    <property type="term" value="F:ribonuclease III activity"/>
    <property type="evidence" value="ECO:0007669"/>
    <property type="project" value="InterPro"/>
</dbReference>
<evidence type="ECO:0000256" key="7">
    <source>
        <dbReference type="ARBA" id="ARBA00022737"/>
    </source>
</evidence>
<evidence type="ECO:0000256" key="8">
    <source>
        <dbReference type="ARBA" id="ARBA00022741"/>
    </source>
</evidence>
<evidence type="ECO:0000256" key="21">
    <source>
        <dbReference type="SAM" id="MobiDB-lite"/>
    </source>
</evidence>
<evidence type="ECO:0000259" key="24">
    <source>
        <dbReference type="PROSITE" id="PS51192"/>
    </source>
</evidence>
<evidence type="ECO:0000313" key="27">
    <source>
        <dbReference type="EMBL" id="KAJ6845318.1"/>
    </source>
</evidence>
<evidence type="ECO:0000256" key="9">
    <source>
        <dbReference type="ARBA" id="ARBA00022759"/>
    </source>
</evidence>
<protein>
    <submittedName>
        <fullName evidence="27">Endoribonuclease Dicer-like protein 2a</fullName>
    </submittedName>
</protein>
<dbReference type="InterPro" id="IPR000999">
    <property type="entry name" value="RNase_III_dom"/>
</dbReference>
<dbReference type="SUPFAM" id="SSF69065">
    <property type="entry name" value="RNase III domain-like"/>
    <property type="match status" value="2"/>
</dbReference>
<dbReference type="GO" id="GO:0010267">
    <property type="term" value="P:ta-siRNA processing"/>
    <property type="evidence" value="ECO:0007669"/>
    <property type="project" value="UniProtKB-ARBA"/>
</dbReference>
<keyword evidence="10" id="KW-0378">Hydrolase</keyword>
<evidence type="ECO:0000256" key="12">
    <source>
        <dbReference type="ARBA" id="ARBA00022840"/>
    </source>
</evidence>
<dbReference type="PROSITE" id="PS51194">
    <property type="entry name" value="HELICASE_CTER"/>
    <property type="match status" value="1"/>
</dbReference>
<dbReference type="GO" id="GO:0004386">
    <property type="term" value="F:helicase activity"/>
    <property type="evidence" value="ECO:0007669"/>
    <property type="project" value="UniProtKB-KW"/>
</dbReference>
<dbReference type="FunFam" id="1.10.1520.10:FF:000004">
    <property type="entry name" value="Endoribonuclease dicer-like 1"/>
    <property type="match status" value="1"/>
</dbReference>
<reference evidence="27" key="2">
    <citation type="submission" date="2023-04" db="EMBL/GenBank/DDBJ databases">
        <authorList>
            <person name="Bruccoleri R.E."/>
            <person name="Oakeley E.J."/>
            <person name="Faust A.-M."/>
            <person name="Dessus-Babus S."/>
            <person name="Altorfer M."/>
            <person name="Burckhardt D."/>
            <person name="Oertli M."/>
            <person name="Naumann U."/>
            <person name="Petersen F."/>
            <person name="Wong J."/>
        </authorList>
    </citation>
    <scope>NUCLEOTIDE SEQUENCE</scope>
    <source>
        <strain evidence="27">GSM-AAB239-AS_SAM_17_03QT</strain>
        <tissue evidence="27">Leaf</tissue>
    </source>
</reference>
<organism evidence="27 28">
    <name type="scientific">Iris pallida</name>
    <name type="common">Sweet iris</name>
    <dbReference type="NCBI Taxonomy" id="29817"/>
    <lineage>
        <taxon>Eukaryota</taxon>
        <taxon>Viridiplantae</taxon>
        <taxon>Streptophyta</taxon>
        <taxon>Embryophyta</taxon>
        <taxon>Tracheophyta</taxon>
        <taxon>Spermatophyta</taxon>
        <taxon>Magnoliopsida</taxon>
        <taxon>Liliopsida</taxon>
        <taxon>Asparagales</taxon>
        <taxon>Iridaceae</taxon>
        <taxon>Iridoideae</taxon>
        <taxon>Irideae</taxon>
        <taxon>Iris</taxon>
    </lineage>
</organism>
<comment type="subcellular location">
    <subcellularLocation>
        <location evidence="3">Nucleus</location>
    </subcellularLocation>
</comment>
<dbReference type="SUPFAM" id="SSF52540">
    <property type="entry name" value="P-loop containing nucleoside triphosphate hydrolases"/>
    <property type="match status" value="1"/>
</dbReference>
<feature type="domain" description="PAZ" evidence="23">
    <location>
        <begin position="823"/>
        <end position="956"/>
    </location>
</feature>
<dbReference type="InterPro" id="IPR011545">
    <property type="entry name" value="DEAD/DEAH_box_helicase_dom"/>
</dbReference>
<dbReference type="GO" id="GO:0005634">
    <property type="term" value="C:nucleus"/>
    <property type="evidence" value="ECO:0007669"/>
    <property type="project" value="UniProtKB-SubCell"/>
</dbReference>
<dbReference type="Pfam" id="PF00271">
    <property type="entry name" value="Helicase_C"/>
    <property type="match status" value="1"/>
</dbReference>
<dbReference type="PROSITE" id="PS51327">
    <property type="entry name" value="DICER_DSRBF"/>
    <property type="match status" value="1"/>
</dbReference>
<comment type="cofactor">
    <cofactor evidence="2">
        <name>Mg(2+)</name>
        <dbReference type="ChEBI" id="CHEBI:18420"/>
    </cofactor>
</comment>
<dbReference type="SUPFAM" id="SSF101690">
    <property type="entry name" value="PAZ domain"/>
    <property type="match status" value="1"/>
</dbReference>
<dbReference type="Gene3D" id="1.10.1520.10">
    <property type="entry name" value="Ribonuclease III domain"/>
    <property type="match status" value="2"/>
</dbReference>
<evidence type="ECO:0000259" key="26">
    <source>
        <dbReference type="PROSITE" id="PS51327"/>
    </source>
</evidence>
<dbReference type="PROSITE" id="PS50821">
    <property type="entry name" value="PAZ"/>
    <property type="match status" value="1"/>
</dbReference>
<dbReference type="InterPro" id="IPR036389">
    <property type="entry name" value="RNase_III_sf"/>
</dbReference>
<dbReference type="PANTHER" id="PTHR14950">
    <property type="entry name" value="DICER-RELATED"/>
    <property type="match status" value="1"/>
</dbReference>
<dbReference type="PROSITE" id="PS50142">
    <property type="entry name" value="RNASE_3_2"/>
    <property type="match status" value="2"/>
</dbReference>
<keyword evidence="8" id="KW-0547">Nucleotide-binding</keyword>
<reference evidence="27" key="1">
    <citation type="journal article" date="2023" name="GigaByte">
        <title>Genome assembly of the bearded iris, Iris pallida Lam.</title>
        <authorList>
            <person name="Bruccoleri R.E."/>
            <person name="Oakeley E.J."/>
            <person name="Faust A.M.E."/>
            <person name="Altorfer M."/>
            <person name="Dessus-Babus S."/>
            <person name="Burckhardt D."/>
            <person name="Oertli M."/>
            <person name="Naumann U."/>
            <person name="Petersen F."/>
            <person name="Wong J."/>
        </authorList>
    </citation>
    <scope>NUCLEOTIDE SEQUENCE</scope>
    <source>
        <strain evidence="27">GSM-AAB239-AS_SAM_17_03QT</strain>
    </source>
</reference>
<evidence type="ECO:0000256" key="10">
    <source>
        <dbReference type="ARBA" id="ARBA00022801"/>
    </source>
</evidence>
<evidence type="ECO:0000313" key="28">
    <source>
        <dbReference type="Proteomes" id="UP001140949"/>
    </source>
</evidence>
<feature type="domain" description="Dicer dsRNA-binding fold" evidence="26">
    <location>
        <begin position="580"/>
        <end position="666"/>
    </location>
</feature>
<dbReference type="CDD" id="cd00593">
    <property type="entry name" value="RIBOc"/>
    <property type="match status" value="2"/>
</dbReference>
<evidence type="ECO:0000256" key="14">
    <source>
        <dbReference type="ARBA" id="ARBA00022884"/>
    </source>
</evidence>
<evidence type="ECO:0000256" key="5">
    <source>
        <dbReference type="ARBA" id="ARBA00022722"/>
    </source>
</evidence>
<keyword evidence="13" id="KW-0460">Magnesium</keyword>
<dbReference type="GO" id="GO:0046872">
    <property type="term" value="F:metal ion binding"/>
    <property type="evidence" value="ECO:0007669"/>
    <property type="project" value="UniProtKB-KW"/>
</dbReference>
<evidence type="ECO:0000256" key="20">
    <source>
        <dbReference type="PROSITE-ProRule" id="PRU00657"/>
    </source>
</evidence>
<dbReference type="InterPro" id="IPR005034">
    <property type="entry name" value="Dicer_dimerisation"/>
</dbReference>
<feature type="domain" description="RNase III" evidence="22">
    <location>
        <begin position="1007"/>
        <end position="1138"/>
    </location>
</feature>
<evidence type="ECO:0000256" key="17">
    <source>
        <dbReference type="ARBA" id="ARBA00023242"/>
    </source>
</evidence>
<comment type="cofactor">
    <cofactor evidence="1">
        <name>Mn(2+)</name>
        <dbReference type="ChEBI" id="CHEBI:29035"/>
    </cofactor>
</comment>
<dbReference type="FunFam" id="3.30.160.380:FF:000001">
    <property type="entry name" value="Endoribonuclease dicer-like 1"/>
    <property type="match status" value="1"/>
</dbReference>
<dbReference type="GO" id="GO:0005524">
    <property type="term" value="F:ATP binding"/>
    <property type="evidence" value="ECO:0007669"/>
    <property type="project" value="UniProtKB-KW"/>
</dbReference>
<dbReference type="SMART" id="SM00487">
    <property type="entry name" value="DEXDc"/>
    <property type="match status" value="1"/>
</dbReference>
<keyword evidence="7" id="KW-0677">Repeat</keyword>
<dbReference type="GO" id="GO:0003723">
    <property type="term" value="F:RNA binding"/>
    <property type="evidence" value="ECO:0007669"/>
    <property type="project" value="UniProtKB-UniRule"/>
</dbReference>
<evidence type="ECO:0000256" key="18">
    <source>
        <dbReference type="ARBA" id="ARBA00035116"/>
    </source>
</evidence>
<keyword evidence="28" id="KW-1185">Reference proteome</keyword>
<dbReference type="InterPro" id="IPR001650">
    <property type="entry name" value="Helicase_C-like"/>
</dbReference>
<dbReference type="FunFam" id="3.40.50.300:FF:000705">
    <property type="entry name" value="Endoribonuclease dicer-like protein"/>
    <property type="match status" value="1"/>
</dbReference>
<evidence type="ECO:0000259" key="25">
    <source>
        <dbReference type="PROSITE" id="PS51194"/>
    </source>
</evidence>
<dbReference type="InterPro" id="IPR027417">
    <property type="entry name" value="P-loop_NTPase"/>
</dbReference>
<evidence type="ECO:0000256" key="11">
    <source>
        <dbReference type="ARBA" id="ARBA00022806"/>
    </source>
</evidence>
<comment type="similarity">
    <text evidence="18 20">Belongs to the helicase family. Dicer subfamily.</text>
</comment>
<keyword evidence="5" id="KW-0540">Nuclease</keyword>
<evidence type="ECO:0000256" key="16">
    <source>
        <dbReference type="ARBA" id="ARBA00023211"/>
    </source>
</evidence>
<keyword evidence="6" id="KW-0479">Metal-binding</keyword>
<comment type="caution">
    <text evidence="27">The sequence shown here is derived from an EMBL/GenBank/DDBJ whole genome shotgun (WGS) entry which is preliminary data.</text>
</comment>
<dbReference type="Pfam" id="PF03368">
    <property type="entry name" value="Dicer_dimer"/>
    <property type="match status" value="1"/>
</dbReference>
<evidence type="ECO:0000256" key="19">
    <source>
        <dbReference type="ARBA" id="ARBA00056187"/>
    </source>
</evidence>
<evidence type="ECO:0000256" key="2">
    <source>
        <dbReference type="ARBA" id="ARBA00001946"/>
    </source>
</evidence>
<dbReference type="Gene3D" id="2.170.260.10">
    <property type="entry name" value="paz domain"/>
    <property type="match status" value="1"/>
</dbReference>
<keyword evidence="15" id="KW-0943">RNA-mediated gene silencing</keyword>
<name>A0AAX6HX08_IRIPA</name>
<comment type="function">
    <text evidence="19">Probably involved in the RNA silencing pathway. May cleave double-stranded RNA to produce short 21-24 nucleotides (nt) RNAs which target the selective destruction of complementary RNAs.</text>
</comment>
<dbReference type="SMART" id="SM00949">
    <property type="entry name" value="PAZ"/>
    <property type="match status" value="1"/>
</dbReference>
<accession>A0AAX6HX08</accession>
<dbReference type="Pfam" id="PF00636">
    <property type="entry name" value="Ribonuclease_3"/>
    <property type="match status" value="2"/>
</dbReference>
<proteinExistence type="inferred from homology"/>
<dbReference type="Pfam" id="PF00270">
    <property type="entry name" value="DEAD"/>
    <property type="match status" value="1"/>
</dbReference>
<feature type="region of interest" description="Disordered" evidence="21">
    <location>
        <begin position="1"/>
        <end position="43"/>
    </location>
</feature>
<evidence type="ECO:0000256" key="4">
    <source>
        <dbReference type="ARBA" id="ARBA00011499"/>
    </source>
</evidence>
<evidence type="ECO:0000256" key="1">
    <source>
        <dbReference type="ARBA" id="ARBA00001936"/>
    </source>
</evidence>
<keyword evidence="14 20" id="KW-0694">RNA-binding</keyword>
<dbReference type="PANTHER" id="PTHR14950:SF70">
    <property type="entry name" value="ENDORIBONUCLEASE DICER HOMOLOG 2"/>
    <property type="match status" value="1"/>
</dbReference>
<keyword evidence="17" id="KW-0539">Nucleus</keyword>
<dbReference type="PROSITE" id="PS51192">
    <property type="entry name" value="HELICASE_ATP_BIND_1"/>
    <property type="match status" value="1"/>
</dbReference>
<sequence>MKKKKTESNGVEEEEVMGAGTSQEEDREVLGAAAGEPSPDPETFARSYQLEALEIARKQNTIVFLETGSGKTLIAVMLLRSYAHAITKPSDHIAVFLVPTVVLVQQQAQVLEMHTNLKVGKFWGDMGVDFWDAATWNDKLRQYEVFVMTHQILLDNLRHRFFKLEKIKLLMFDECHNAKGRSPYACIMTEFYHHLLKENSVELPRIFGMTASLVNSKASSSRTTYSKKIDELESLMNSKVYTVASESVLVQYIPFPTLRIEQYKQVDLPYNFTRLLDLLKDLKTKHLQGLQELMLDSCTGESAKKKITKLYATFIFCLRELGLWSVVKAAETLSCKDNDLVFWGQIKDGNVERIVRKFCKDVDQIFSNFIPSDGHIDDDLKADTNSGLLSQKVRCLIKSLLNYRMVHDLRCIVFVERVITAIVLESLFCELKELSGWKTRYMAGNSNCLQSQTRKEQMKIVDAFREGKANIIVATQILEEGLDVQSCKLVIRFDQPTNVCSFIQSRGRARMQGSEYLLIVRSGDSSSLSKVDKYIKSAGIMREESQLCASLPCKPLESEMYSEEFYCVESTGAIVNLSSSVSLIYFYCSRLPSDGYFKPFPRFVIDKVSNTCTMHLPKNCPVQSIFVEGKYSMLKQIACLEASKKLHQIGALSDYLLPVFDEAVEDFALESGQPYNEEQVNYIAQEIVDYWSSFSCLGLYHCYKISFNQDFSYETTPNEILLVVKSAFGADFLSYSFSLETDRGTMNVYLKYVGAVHLSRQQVSMARRFQISVLAMLIHKDFNQLTEAISRLNMTHSNLDFAYLLLPLVRGKIDWHCVKAAVFSLDMVELDSSEHRCSPTGKTRWMQTTEGIICSCMLRNSIVYTPHNGKFYCITDILDDLNGNSIIKLKGGETVTYKEYYSTRHGVILRRETESLLAGRHLFQVQNFLVRRSFVNEKEISTAGVELPPELCKVIMSPISISTIYSFSFVPCVMHRVECMLLASRLKNILLEHCVQIGQVPAVKVLEAITTKRCREAFSLESLETLGDSFLKYATGQHLFKTYKHHHEGMLSAMKDQVVSNDSLCHLGCNRKIPGFIRTEEFDLKQWVVPGYCIDLVDNQNFISSQDDFYYKKTRHIKSKVIADSVEALIGACLSTAGELAAFHFLKWLGVEINFCKDIIDRRKVLARPETFVNVKDLELLLNYKFNDPSLLVEALTHGSYQVPEIPRCYQRLEFLGDAVLDHLITLHLYNKYPGMTPGLLTDLRSASVNNDCYAHAAVKAGLNKHILHASSVLHNQMTFYLQNFGESFSGSSFGWEAGIALPKVKHAYLFSQVQ</sequence>
<dbReference type="FunFam" id="3.40.50.300:FF:000420">
    <property type="entry name" value="Endoribonuclease dicer-like 1"/>
    <property type="match status" value="1"/>
</dbReference>
<keyword evidence="16" id="KW-0464">Manganese</keyword>
<feature type="domain" description="Helicase ATP-binding" evidence="24">
    <location>
        <begin position="52"/>
        <end position="231"/>
    </location>
</feature>
<dbReference type="Gene3D" id="3.30.160.380">
    <property type="entry name" value="Dicer dimerisation domain"/>
    <property type="match status" value="1"/>
</dbReference>
<evidence type="ECO:0000259" key="22">
    <source>
        <dbReference type="PROSITE" id="PS50142"/>
    </source>
</evidence>
<dbReference type="PROSITE" id="PS00517">
    <property type="entry name" value="RNASE_3_1"/>
    <property type="match status" value="1"/>
</dbReference>
<dbReference type="Gene3D" id="3.40.50.300">
    <property type="entry name" value="P-loop containing nucleotide triphosphate hydrolases"/>
    <property type="match status" value="2"/>
</dbReference>